<gene>
    <name evidence="1" type="ORF">B0H17DRAFT_852439</name>
</gene>
<organism evidence="1 2">
    <name type="scientific">Mycena rosella</name>
    <name type="common">Pink bonnet</name>
    <name type="synonym">Agaricus rosellus</name>
    <dbReference type="NCBI Taxonomy" id="1033263"/>
    <lineage>
        <taxon>Eukaryota</taxon>
        <taxon>Fungi</taxon>
        <taxon>Dikarya</taxon>
        <taxon>Basidiomycota</taxon>
        <taxon>Agaricomycotina</taxon>
        <taxon>Agaricomycetes</taxon>
        <taxon>Agaricomycetidae</taxon>
        <taxon>Agaricales</taxon>
        <taxon>Marasmiineae</taxon>
        <taxon>Mycenaceae</taxon>
        <taxon>Mycena</taxon>
    </lineage>
</organism>
<evidence type="ECO:0000313" key="1">
    <source>
        <dbReference type="EMBL" id="KAJ7639897.1"/>
    </source>
</evidence>
<dbReference type="PANTHER" id="PTHR35871">
    <property type="entry name" value="EXPRESSED PROTEIN"/>
    <property type="match status" value="1"/>
</dbReference>
<comment type="caution">
    <text evidence="1">The sequence shown here is derived from an EMBL/GenBank/DDBJ whole genome shotgun (WGS) entry which is preliminary data.</text>
</comment>
<protein>
    <submittedName>
        <fullName evidence="1">Uncharacterized protein</fullName>
    </submittedName>
</protein>
<dbReference type="PANTHER" id="PTHR35871:SF1">
    <property type="entry name" value="CXC1-LIKE CYSTEINE CLUSTER ASSOCIATED WITH KDZ TRANSPOSASES DOMAIN-CONTAINING PROTEIN"/>
    <property type="match status" value="1"/>
</dbReference>
<reference evidence="1" key="1">
    <citation type="submission" date="2023-03" db="EMBL/GenBank/DDBJ databases">
        <title>Massive genome expansion in bonnet fungi (Mycena s.s.) driven by repeated elements and novel gene families across ecological guilds.</title>
        <authorList>
            <consortium name="Lawrence Berkeley National Laboratory"/>
            <person name="Harder C.B."/>
            <person name="Miyauchi S."/>
            <person name="Viragh M."/>
            <person name="Kuo A."/>
            <person name="Thoen E."/>
            <person name="Andreopoulos B."/>
            <person name="Lu D."/>
            <person name="Skrede I."/>
            <person name="Drula E."/>
            <person name="Henrissat B."/>
            <person name="Morin E."/>
            <person name="Kohler A."/>
            <person name="Barry K."/>
            <person name="LaButti K."/>
            <person name="Morin E."/>
            <person name="Salamov A."/>
            <person name="Lipzen A."/>
            <person name="Mereny Z."/>
            <person name="Hegedus B."/>
            <person name="Baldrian P."/>
            <person name="Stursova M."/>
            <person name="Weitz H."/>
            <person name="Taylor A."/>
            <person name="Grigoriev I.V."/>
            <person name="Nagy L.G."/>
            <person name="Martin F."/>
            <person name="Kauserud H."/>
        </authorList>
    </citation>
    <scope>NUCLEOTIDE SEQUENCE</scope>
    <source>
        <strain evidence="1">CBHHK067</strain>
    </source>
</reference>
<dbReference type="AlphaFoldDB" id="A0AAD7FUN8"/>
<feature type="non-terminal residue" evidence="1">
    <location>
        <position position="1"/>
    </location>
</feature>
<accession>A0AAD7FUN8</accession>
<dbReference type="EMBL" id="JARKIE010000439">
    <property type="protein sequence ID" value="KAJ7639897.1"/>
    <property type="molecule type" value="Genomic_DNA"/>
</dbReference>
<sequence>RRIIYPGANHDAWWDMPQLIAQTRDAIKIFEYLYPDGVGVFIFDCSSVHEAYTSDALLAHRMNRSPDGSQ</sequence>
<name>A0AAD7FUN8_MYCRO</name>
<dbReference type="Proteomes" id="UP001221757">
    <property type="component" value="Unassembled WGS sequence"/>
</dbReference>
<evidence type="ECO:0000313" key="2">
    <source>
        <dbReference type="Proteomes" id="UP001221757"/>
    </source>
</evidence>
<keyword evidence="2" id="KW-1185">Reference proteome</keyword>
<proteinExistence type="predicted"/>
<feature type="non-terminal residue" evidence="1">
    <location>
        <position position="70"/>
    </location>
</feature>